<dbReference type="InterPro" id="IPR045851">
    <property type="entry name" value="AMP-bd_C_sf"/>
</dbReference>
<accession>A0A176TAG3</accession>
<dbReference type="Gene3D" id="3.30.300.30">
    <property type="match status" value="1"/>
</dbReference>
<dbReference type="STRING" id="1333662.LPB303_10810"/>
<organism evidence="1 2">
    <name type="scientific">Polaribacter atrinae</name>
    <dbReference type="NCBI Taxonomy" id="1333662"/>
    <lineage>
        <taxon>Bacteria</taxon>
        <taxon>Pseudomonadati</taxon>
        <taxon>Bacteroidota</taxon>
        <taxon>Flavobacteriia</taxon>
        <taxon>Flavobacteriales</taxon>
        <taxon>Flavobacteriaceae</taxon>
    </lineage>
</organism>
<reference evidence="1 2" key="1">
    <citation type="submission" date="2016-02" db="EMBL/GenBank/DDBJ databases">
        <title>Draft genome sequence of Polaribacter atrinae KACC17473.</title>
        <authorList>
            <person name="Shin S.-K."/>
            <person name="Yi H."/>
        </authorList>
    </citation>
    <scope>NUCLEOTIDE SEQUENCE [LARGE SCALE GENOMIC DNA]</scope>
    <source>
        <strain evidence="1 2">KACC 17473</strain>
    </source>
</reference>
<dbReference type="PANTHER" id="PTHR43347">
    <property type="entry name" value="ACYL-COA SYNTHETASE"/>
    <property type="match status" value="1"/>
</dbReference>
<dbReference type="EMBL" id="LVWE01000038">
    <property type="protein sequence ID" value="OAD44809.1"/>
    <property type="molecule type" value="Genomic_DNA"/>
</dbReference>
<dbReference type="AlphaFoldDB" id="A0A176TAG3"/>
<name>A0A176TAG3_9FLAO</name>
<comment type="caution">
    <text evidence="1">The sequence shown here is derived from an EMBL/GenBank/DDBJ whole genome shotgun (WGS) entry which is preliminary data.</text>
</comment>
<dbReference type="RefSeq" id="WP_068450049.1">
    <property type="nucleotide sequence ID" value="NZ_CANKUV010000013.1"/>
</dbReference>
<keyword evidence="2" id="KW-1185">Reference proteome</keyword>
<dbReference type="PANTHER" id="PTHR43347:SF3">
    <property type="entry name" value="ACYL-COA SYNTHETASE SHORT-CHAIN FAMILY MEMBER 3, MITOCHONDRIAL"/>
    <property type="match status" value="1"/>
</dbReference>
<proteinExistence type="predicted"/>
<dbReference type="GO" id="GO:0050218">
    <property type="term" value="F:propionate-CoA ligase activity"/>
    <property type="evidence" value="ECO:0007669"/>
    <property type="project" value="TreeGrafter"/>
</dbReference>
<sequence length="143" mass="17011">MKYQEFYRKCILKPKDFWSKQASQLAWIKEHLKVSIIDHCKQIESGCTMLVSIAFISGKEYKKIHIKKEIIKDVRHVIGIVASFRDVLMINRLSKTKSGEILRKLLRNIANNMQYNIRSTINDFTIIDEIKNVYQRQYKVIYK</sequence>
<evidence type="ECO:0000313" key="2">
    <source>
        <dbReference type="Proteomes" id="UP000076923"/>
    </source>
</evidence>
<evidence type="ECO:0000313" key="1">
    <source>
        <dbReference type="EMBL" id="OAD44809.1"/>
    </source>
</evidence>
<dbReference type="Proteomes" id="UP000076923">
    <property type="component" value="Unassembled WGS sequence"/>
</dbReference>
<gene>
    <name evidence="1" type="ORF">LPB303_10810</name>
</gene>
<protein>
    <submittedName>
        <fullName evidence="1">Uncharacterized protein</fullName>
    </submittedName>
</protein>